<dbReference type="CDD" id="cd01948">
    <property type="entry name" value="EAL"/>
    <property type="match status" value="1"/>
</dbReference>
<dbReference type="InterPro" id="IPR000014">
    <property type="entry name" value="PAS"/>
</dbReference>
<dbReference type="InterPro" id="IPR035919">
    <property type="entry name" value="EAL_sf"/>
</dbReference>
<keyword evidence="5" id="KW-1185">Reference proteome</keyword>
<dbReference type="NCBIfam" id="TIGR00229">
    <property type="entry name" value="sensory_box"/>
    <property type="match status" value="1"/>
</dbReference>
<dbReference type="PANTHER" id="PTHR44757:SF2">
    <property type="entry name" value="BIOFILM ARCHITECTURE MAINTENANCE PROTEIN MBAA"/>
    <property type="match status" value="1"/>
</dbReference>
<sequence length="945" mass="105146">MIQAGQLRKHRSFAIRIVILLAGVAFIAYTEVLERFDFILYDKIATLQQYPQDPDVVIVAIDDESFKTLGRWPWSRGVHAELINRLKSIDNQAVALDLLFSEPQDSDPYADHLLAYAIAEHGNVILPVAPVFDADTQLLTLVQPLPLFTQQAVLGHVDVELDSDGVARRVFLSAGINAPAWPALGLALTNPAAARAIYQLQNPVAVPEQPEHWVRAQQALIPYAGEPGSFRRISYARVLFDDEALASLRNKTVIVGMTAAGMGTRFATPVSPLNHQLMTGVEWHANVFSMLATGRIIHPAPAVITAAIAVFWVSAILVIIAWTGKNLTIPLLLALMIAGLFLCGLILTLNRIWIPPGAALLGTLSLYPLWNWRRINEFLRTFWIDKTHSNAALESIGDGVIITDAFDHVIYINKGAETILRTQLNQIKGKLLAEILGLDTRNNGLSANPAGKDILDGGLHKPGMVECLLKTAQGTERTVRITRNQLFDDQKAMMGSVIAMTDITDRIELAQQVAHQQSHDALTKLPNRSRLLAQFDSLIQTIPDTGKNITVFFVTLDNFKKINDAMGHHAGDKLLKLVSSRLFDIVGAEVILARWGGDEFVLLFNRLAKEDSAPEMAQRILDTIRQRFEIDGFEVFVSVSIGVSFYPEDGLTGETVLERAGTAMYRVKKDGGNHFGFYSAESSVVWTRDQLELERELRAAIKNDELQVLFQPIVNAQSHHIARIEALVRWLHPKRGYLSPSEFLPLAEDIGQIEQLGEIVLKTSCAAAYNLLQLGYPVNVSVNVNPRQLLNKNFPQTIVQVLHDTGLPAKSLILEITESAIVNDMERVSKVLEEIKRLDILIALDDFGTGYSSLTLLRELPIDILKIDKSFVRTLDQNRNDLKIVQAIIGLGKNLGLTVIAEGVETERQVKLLLQHACYFHQGYYFSRPIPYEALYNLMQHKLLR</sequence>
<dbReference type="SUPFAM" id="SSF141868">
    <property type="entry name" value="EAL domain-like"/>
    <property type="match status" value="1"/>
</dbReference>
<dbReference type="RefSeq" id="WP_090318211.1">
    <property type="nucleotide sequence ID" value="NZ_FNOE01000009.1"/>
</dbReference>
<dbReference type="CDD" id="cd01949">
    <property type="entry name" value="GGDEF"/>
    <property type="match status" value="1"/>
</dbReference>
<dbReference type="InterPro" id="IPR035965">
    <property type="entry name" value="PAS-like_dom_sf"/>
</dbReference>
<dbReference type="Gene3D" id="3.30.70.270">
    <property type="match status" value="1"/>
</dbReference>
<dbReference type="Pfam" id="PF13426">
    <property type="entry name" value="PAS_9"/>
    <property type="match status" value="1"/>
</dbReference>
<keyword evidence="1" id="KW-0812">Transmembrane</keyword>
<dbReference type="InterPro" id="IPR000160">
    <property type="entry name" value="GGDEF_dom"/>
</dbReference>
<dbReference type="STRING" id="42354.SAMN05216333_11139"/>
<dbReference type="NCBIfam" id="TIGR00254">
    <property type="entry name" value="GGDEF"/>
    <property type="match status" value="1"/>
</dbReference>
<feature type="transmembrane region" description="Helical" evidence="1">
    <location>
        <begin position="329"/>
        <end position="347"/>
    </location>
</feature>
<name>A0A1H8Q8T4_9PROT</name>
<dbReference type="Pfam" id="PF00990">
    <property type="entry name" value="GGDEF"/>
    <property type="match status" value="1"/>
</dbReference>
<dbReference type="InterPro" id="IPR052155">
    <property type="entry name" value="Biofilm_reg_signaling"/>
</dbReference>
<dbReference type="OrthoDB" id="9813903at2"/>
<dbReference type="Gene3D" id="3.30.450.20">
    <property type="entry name" value="PAS domain"/>
    <property type="match status" value="1"/>
</dbReference>
<dbReference type="InterPro" id="IPR029787">
    <property type="entry name" value="Nucleotide_cyclase"/>
</dbReference>
<organism evidence="4 5">
    <name type="scientific">Nitrosomonas oligotropha</name>
    <dbReference type="NCBI Taxonomy" id="42354"/>
    <lineage>
        <taxon>Bacteria</taxon>
        <taxon>Pseudomonadati</taxon>
        <taxon>Pseudomonadota</taxon>
        <taxon>Betaproteobacteria</taxon>
        <taxon>Nitrosomonadales</taxon>
        <taxon>Nitrosomonadaceae</taxon>
        <taxon>Nitrosomonas</taxon>
    </lineage>
</organism>
<dbReference type="CDD" id="cd00130">
    <property type="entry name" value="PAS"/>
    <property type="match status" value="1"/>
</dbReference>
<dbReference type="SUPFAM" id="SSF55073">
    <property type="entry name" value="Nucleotide cyclase"/>
    <property type="match status" value="1"/>
</dbReference>
<dbReference type="EMBL" id="FODO01000011">
    <property type="protein sequence ID" value="SEO50381.1"/>
    <property type="molecule type" value="Genomic_DNA"/>
</dbReference>
<dbReference type="PANTHER" id="PTHR44757">
    <property type="entry name" value="DIGUANYLATE CYCLASE DGCP"/>
    <property type="match status" value="1"/>
</dbReference>
<accession>A0A1H8Q8T4</accession>
<evidence type="ECO:0000313" key="4">
    <source>
        <dbReference type="EMBL" id="SEO50381.1"/>
    </source>
</evidence>
<dbReference type="AlphaFoldDB" id="A0A1H8Q8T4"/>
<dbReference type="SMART" id="SM01080">
    <property type="entry name" value="CHASE2"/>
    <property type="match status" value="1"/>
</dbReference>
<dbReference type="Proteomes" id="UP000198814">
    <property type="component" value="Unassembled WGS sequence"/>
</dbReference>
<dbReference type="SUPFAM" id="SSF55785">
    <property type="entry name" value="PYP-like sensor domain (PAS domain)"/>
    <property type="match status" value="1"/>
</dbReference>
<dbReference type="SMART" id="SM00267">
    <property type="entry name" value="GGDEF"/>
    <property type="match status" value="1"/>
</dbReference>
<dbReference type="PROSITE" id="PS50887">
    <property type="entry name" value="GGDEF"/>
    <property type="match status" value="1"/>
</dbReference>
<dbReference type="SMART" id="SM00052">
    <property type="entry name" value="EAL"/>
    <property type="match status" value="1"/>
</dbReference>
<feature type="transmembrane region" description="Helical" evidence="1">
    <location>
        <begin position="300"/>
        <end position="322"/>
    </location>
</feature>
<evidence type="ECO:0000256" key="1">
    <source>
        <dbReference type="SAM" id="Phobius"/>
    </source>
</evidence>
<reference evidence="5" key="1">
    <citation type="submission" date="2016-10" db="EMBL/GenBank/DDBJ databases">
        <authorList>
            <person name="Varghese N."/>
            <person name="Submissions S."/>
        </authorList>
    </citation>
    <scope>NUCLEOTIDE SEQUENCE [LARGE SCALE GENOMIC DNA]</scope>
    <source>
        <strain evidence="5">Nm76</strain>
    </source>
</reference>
<evidence type="ECO:0000259" key="2">
    <source>
        <dbReference type="PROSITE" id="PS50883"/>
    </source>
</evidence>
<gene>
    <name evidence="4" type="ORF">SAMN05216333_11139</name>
</gene>
<feature type="domain" description="GGDEF" evidence="3">
    <location>
        <begin position="547"/>
        <end position="680"/>
    </location>
</feature>
<proteinExistence type="predicted"/>
<feature type="domain" description="EAL" evidence="2">
    <location>
        <begin position="690"/>
        <end position="943"/>
    </location>
</feature>
<protein>
    <submittedName>
        <fullName evidence="4">PAS domain S-box-containing protein/diguanylate cyclase (GGDEF) domain-containing protein</fullName>
    </submittedName>
</protein>
<dbReference type="InterPro" id="IPR043128">
    <property type="entry name" value="Rev_trsase/Diguanyl_cyclase"/>
</dbReference>
<dbReference type="InterPro" id="IPR001633">
    <property type="entry name" value="EAL_dom"/>
</dbReference>
<evidence type="ECO:0000313" key="5">
    <source>
        <dbReference type="Proteomes" id="UP000198814"/>
    </source>
</evidence>
<keyword evidence="1" id="KW-1133">Transmembrane helix</keyword>
<dbReference type="Pfam" id="PF00563">
    <property type="entry name" value="EAL"/>
    <property type="match status" value="1"/>
</dbReference>
<keyword evidence="1" id="KW-0472">Membrane</keyword>
<evidence type="ECO:0000259" key="3">
    <source>
        <dbReference type="PROSITE" id="PS50887"/>
    </source>
</evidence>
<dbReference type="InterPro" id="IPR007890">
    <property type="entry name" value="CHASE2"/>
</dbReference>
<feature type="transmembrane region" description="Helical" evidence="1">
    <location>
        <begin position="12"/>
        <end position="29"/>
    </location>
</feature>
<dbReference type="PROSITE" id="PS50883">
    <property type="entry name" value="EAL"/>
    <property type="match status" value="1"/>
</dbReference>
<dbReference type="Gene3D" id="3.20.20.450">
    <property type="entry name" value="EAL domain"/>
    <property type="match status" value="1"/>
</dbReference>
<dbReference type="Pfam" id="PF05226">
    <property type="entry name" value="CHASE2"/>
    <property type="match status" value="1"/>
</dbReference>